<sequence length="168" mass="18015">MSDVETLRSLLERVEEAMGADPRIDADLCIALNHVPHAPFGQIFGLRKSKDEGYLDFEMEDVDADDWCGVHVEWTDKVSPLTSSVDAAVGLMERFFPGWVYVTQQSPLWARAGLPGPIFSAAIFPDDVNENDMTDGLSSGEALLVCGTAASSIVAAVLSALIAQKGAS</sequence>
<reference evidence="1" key="2">
    <citation type="submission" date="2020-09" db="EMBL/GenBank/DDBJ databases">
        <authorList>
            <person name="Sun Q."/>
            <person name="Zhou Y."/>
        </authorList>
    </citation>
    <scope>NUCLEOTIDE SEQUENCE</scope>
    <source>
        <strain evidence="1">CGMCC 1.15493</strain>
    </source>
</reference>
<reference evidence="1" key="1">
    <citation type="journal article" date="2014" name="Int. J. Syst. Evol. Microbiol.">
        <title>Complete genome sequence of Corynebacterium casei LMG S-19264T (=DSM 44701T), isolated from a smear-ripened cheese.</title>
        <authorList>
            <consortium name="US DOE Joint Genome Institute (JGI-PGF)"/>
            <person name="Walter F."/>
            <person name="Albersmeier A."/>
            <person name="Kalinowski J."/>
            <person name="Ruckert C."/>
        </authorList>
    </citation>
    <scope>NUCLEOTIDE SEQUENCE</scope>
    <source>
        <strain evidence="1">CGMCC 1.15493</strain>
    </source>
</reference>
<dbReference type="RefSeq" id="WP_188853581.1">
    <property type="nucleotide sequence ID" value="NZ_BMJJ01000009.1"/>
</dbReference>
<accession>A0A916Y4Z3</accession>
<dbReference type="Proteomes" id="UP000613160">
    <property type="component" value="Unassembled WGS sequence"/>
</dbReference>
<keyword evidence="2" id="KW-1185">Reference proteome</keyword>
<organism evidence="1 2">
    <name type="scientific">Aureimonas glaciei</name>
    <dbReference type="NCBI Taxonomy" id="1776957"/>
    <lineage>
        <taxon>Bacteria</taxon>
        <taxon>Pseudomonadati</taxon>
        <taxon>Pseudomonadota</taxon>
        <taxon>Alphaproteobacteria</taxon>
        <taxon>Hyphomicrobiales</taxon>
        <taxon>Aurantimonadaceae</taxon>
        <taxon>Aureimonas</taxon>
    </lineage>
</organism>
<proteinExistence type="predicted"/>
<name>A0A916Y4Z3_9HYPH</name>
<dbReference type="EMBL" id="BMJJ01000009">
    <property type="protein sequence ID" value="GGD31028.1"/>
    <property type="molecule type" value="Genomic_DNA"/>
</dbReference>
<protein>
    <submittedName>
        <fullName evidence="1">Uncharacterized protein</fullName>
    </submittedName>
</protein>
<dbReference type="AlphaFoldDB" id="A0A916Y4Z3"/>
<comment type="caution">
    <text evidence="1">The sequence shown here is derived from an EMBL/GenBank/DDBJ whole genome shotgun (WGS) entry which is preliminary data.</text>
</comment>
<evidence type="ECO:0000313" key="2">
    <source>
        <dbReference type="Proteomes" id="UP000613160"/>
    </source>
</evidence>
<gene>
    <name evidence="1" type="ORF">GCM10011335_37600</name>
</gene>
<evidence type="ECO:0000313" key="1">
    <source>
        <dbReference type="EMBL" id="GGD31028.1"/>
    </source>
</evidence>